<comment type="caution">
    <text evidence="2">The sequence shown here is derived from an EMBL/GenBank/DDBJ whole genome shotgun (WGS) entry which is preliminary data.</text>
</comment>
<dbReference type="EMBL" id="CAJNIZ010003980">
    <property type="protein sequence ID" value="CAE7227803.1"/>
    <property type="molecule type" value="Genomic_DNA"/>
</dbReference>
<name>A0A812KIZ5_SYMPI</name>
<proteinExistence type="predicted"/>
<dbReference type="AlphaFoldDB" id="A0A812KIZ5"/>
<evidence type="ECO:0000256" key="1">
    <source>
        <dbReference type="SAM" id="MobiDB-lite"/>
    </source>
</evidence>
<reference evidence="2" key="1">
    <citation type="submission" date="2021-02" db="EMBL/GenBank/DDBJ databases">
        <authorList>
            <person name="Dougan E. K."/>
            <person name="Rhodes N."/>
            <person name="Thang M."/>
            <person name="Chan C."/>
        </authorList>
    </citation>
    <scope>NUCLEOTIDE SEQUENCE</scope>
</reference>
<keyword evidence="3" id="KW-1185">Reference proteome</keyword>
<organism evidence="2 3">
    <name type="scientific">Symbiodinium pilosum</name>
    <name type="common">Dinoflagellate</name>
    <dbReference type="NCBI Taxonomy" id="2952"/>
    <lineage>
        <taxon>Eukaryota</taxon>
        <taxon>Sar</taxon>
        <taxon>Alveolata</taxon>
        <taxon>Dinophyceae</taxon>
        <taxon>Suessiales</taxon>
        <taxon>Symbiodiniaceae</taxon>
        <taxon>Symbiodinium</taxon>
    </lineage>
</organism>
<feature type="compositionally biased region" description="Low complexity" evidence="1">
    <location>
        <begin position="301"/>
        <end position="316"/>
    </location>
</feature>
<evidence type="ECO:0000313" key="3">
    <source>
        <dbReference type="Proteomes" id="UP000649617"/>
    </source>
</evidence>
<sequence length="316" mass="34100">GAGAEFHCLAWNGLSWLECVVGISGDLLLLSGRKAMGEEAFLLGDAIIYDTDVNVAIVFKAGEPLRLRFQDESGGKDFADGVRKATMFREGMFQLAELAVDMKRKLNSRSQSRTSVAFSRSNSLARMAANAVCVDSEKSKAWDEEMPQRCAPSSLRVRNQLAVPTSVPMYALTPTHSSGDLLAGKDGNLSRQVSSSTRDETPPKAKPVVPRLQLNQVMRAQSCPITPKKEDLKEPPQRLARRNSSPQAAEQHFSPRDPESFASKVLIGLGLTPAKASVQATTRVQAIMSRFESKKKEQGGSDSASSSSSPTDAATA</sequence>
<accession>A0A812KIZ5</accession>
<feature type="compositionally biased region" description="Basic and acidic residues" evidence="1">
    <location>
        <begin position="227"/>
        <end position="236"/>
    </location>
</feature>
<protein>
    <submittedName>
        <fullName evidence="2">Uncharacterized protein</fullName>
    </submittedName>
</protein>
<feature type="region of interest" description="Disordered" evidence="1">
    <location>
        <begin position="177"/>
        <end position="258"/>
    </location>
</feature>
<feature type="region of interest" description="Disordered" evidence="1">
    <location>
        <begin position="289"/>
        <end position="316"/>
    </location>
</feature>
<gene>
    <name evidence="2" type="ORF">SPIL2461_LOCUS3306</name>
</gene>
<feature type="non-terminal residue" evidence="2">
    <location>
        <position position="1"/>
    </location>
</feature>
<evidence type="ECO:0000313" key="2">
    <source>
        <dbReference type="EMBL" id="CAE7227803.1"/>
    </source>
</evidence>
<dbReference type="Proteomes" id="UP000649617">
    <property type="component" value="Unassembled WGS sequence"/>
</dbReference>
<dbReference type="OrthoDB" id="445168at2759"/>